<comment type="caution">
    <text evidence="4">The sequence shown here is derived from an EMBL/GenBank/DDBJ whole genome shotgun (WGS) entry which is preliminary data.</text>
</comment>
<evidence type="ECO:0000256" key="2">
    <source>
        <dbReference type="ARBA" id="ARBA00023136"/>
    </source>
</evidence>
<proteinExistence type="predicted"/>
<dbReference type="EMBL" id="AVFL01000003">
    <property type="protein sequence ID" value="EWY41858.1"/>
    <property type="molecule type" value="Genomic_DNA"/>
</dbReference>
<dbReference type="Proteomes" id="UP000019486">
    <property type="component" value="Unassembled WGS sequence"/>
</dbReference>
<evidence type="ECO:0008006" key="6">
    <source>
        <dbReference type="Google" id="ProtNLM"/>
    </source>
</evidence>
<dbReference type="Gene3D" id="2.40.170.20">
    <property type="entry name" value="TonB-dependent receptor, beta-barrel domain"/>
    <property type="match status" value="1"/>
</dbReference>
<name>W9HD77_9PROT</name>
<dbReference type="AlphaFoldDB" id="W9HD77"/>
<evidence type="ECO:0000256" key="1">
    <source>
        <dbReference type="ARBA" id="ARBA00004442"/>
    </source>
</evidence>
<organism evidence="4 5">
    <name type="scientific">Skermanella stibiiresistens SB22</name>
    <dbReference type="NCBI Taxonomy" id="1385369"/>
    <lineage>
        <taxon>Bacteria</taxon>
        <taxon>Pseudomonadati</taxon>
        <taxon>Pseudomonadota</taxon>
        <taxon>Alphaproteobacteria</taxon>
        <taxon>Rhodospirillales</taxon>
        <taxon>Azospirillaceae</taxon>
        <taxon>Skermanella</taxon>
    </lineage>
</organism>
<evidence type="ECO:0000256" key="3">
    <source>
        <dbReference type="ARBA" id="ARBA00023237"/>
    </source>
</evidence>
<dbReference type="OrthoDB" id="7208812at2"/>
<keyword evidence="5" id="KW-1185">Reference proteome</keyword>
<dbReference type="GO" id="GO:0009279">
    <property type="term" value="C:cell outer membrane"/>
    <property type="evidence" value="ECO:0007669"/>
    <property type="project" value="UniProtKB-SubCell"/>
</dbReference>
<reference evidence="4 5" key="1">
    <citation type="submission" date="2013-08" db="EMBL/GenBank/DDBJ databases">
        <title>The genome sequence of Skermanella stibiiresistens.</title>
        <authorList>
            <person name="Zhu W."/>
            <person name="Wang G."/>
        </authorList>
    </citation>
    <scope>NUCLEOTIDE SEQUENCE [LARGE SCALE GENOMIC DNA]</scope>
    <source>
        <strain evidence="4 5">SB22</strain>
    </source>
</reference>
<sequence>MNARLFYSLPGDKVRLGVFANNLFKEDGVLRRTPLDIFGNTLSIYAPPRTVGESIEATF</sequence>
<gene>
    <name evidence="4" type="ORF">N825_24815</name>
</gene>
<dbReference type="RefSeq" id="WP_037448388.1">
    <property type="nucleotide sequence ID" value="NZ_AVFL01000003.1"/>
</dbReference>
<comment type="subcellular location">
    <subcellularLocation>
        <location evidence="1">Cell outer membrane</location>
    </subcellularLocation>
</comment>
<keyword evidence="2" id="KW-0472">Membrane</keyword>
<dbReference type="InterPro" id="IPR036942">
    <property type="entry name" value="Beta-barrel_TonB_sf"/>
</dbReference>
<evidence type="ECO:0000313" key="5">
    <source>
        <dbReference type="Proteomes" id="UP000019486"/>
    </source>
</evidence>
<protein>
    <recommendedName>
        <fullName evidence="6">TonB-dependent receptor-like beta-barrel domain-containing protein</fullName>
    </recommendedName>
</protein>
<evidence type="ECO:0000313" key="4">
    <source>
        <dbReference type="EMBL" id="EWY41858.1"/>
    </source>
</evidence>
<accession>W9HD77</accession>
<keyword evidence="3" id="KW-0998">Cell outer membrane</keyword>
<dbReference type="SUPFAM" id="SSF56935">
    <property type="entry name" value="Porins"/>
    <property type="match status" value="1"/>
</dbReference>